<name>A0A8D0Y130_PIG</name>
<dbReference type="Ensembl" id="ENSSSCT00025051452.1">
    <property type="protein sequence ID" value="ENSSSCP00025021947.1"/>
    <property type="gene ID" value="ENSSSCG00025037699.1"/>
</dbReference>
<comment type="similarity">
    <text evidence="1">Belongs to the protein kinase superfamily. AGC Ser/Thr protein kinase family. RAC subfamily.</text>
</comment>
<feature type="domain" description="PH" evidence="10">
    <location>
        <begin position="5"/>
        <end position="108"/>
    </location>
</feature>
<organism evidence="13 14">
    <name type="scientific">Sus scrofa</name>
    <name type="common">Pig</name>
    <dbReference type="NCBI Taxonomy" id="9823"/>
    <lineage>
        <taxon>Eukaryota</taxon>
        <taxon>Metazoa</taxon>
        <taxon>Chordata</taxon>
        <taxon>Craniata</taxon>
        <taxon>Vertebrata</taxon>
        <taxon>Euteleostomi</taxon>
        <taxon>Mammalia</taxon>
        <taxon>Eutheria</taxon>
        <taxon>Laurasiatheria</taxon>
        <taxon>Artiodactyla</taxon>
        <taxon>Suina</taxon>
        <taxon>Suidae</taxon>
        <taxon>Sus</taxon>
    </lineage>
</organism>
<evidence type="ECO:0000256" key="4">
    <source>
        <dbReference type="ARBA" id="ARBA00022553"/>
    </source>
</evidence>
<dbReference type="EC" id="2.7.11.1" evidence="2"/>
<evidence type="ECO:0000256" key="3">
    <source>
        <dbReference type="ARBA" id="ARBA00022527"/>
    </source>
</evidence>
<proteinExistence type="inferred from homology"/>
<dbReference type="Gene3D" id="3.30.200.20">
    <property type="entry name" value="Phosphorylase Kinase, domain 1"/>
    <property type="match status" value="2"/>
</dbReference>
<dbReference type="SUPFAM" id="SSF56112">
    <property type="entry name" value="Protein kinase-like (PK-like)"/>
    <property type="match status" value="1"/>
</dbReference>
<dbReference type="FunFam" id="2.30.29.30:FF:000027">
    <property type="entry name" value="Non-specific serine/threonine protein kinase"/>
    <property type="match status" value="1"/>
</dbReference>
<dbReference type="Ensembl" id="ENSSSCT00015001833.1">
    <property type="protein sequence ID" value="ENSSSCP00015000540.1"/>
    <property type="gene ID" value="ENSSSCG00015001317.1"/>
</dbReference>
<evidence type="ECO:0000256" key="5">
    <source>
        <dbReference type="ARBA" id="ARBA00022679"/>
    </source>
</evidence>
<keyword evidence="4" id="KW-0597">Phosphoprotein</keyword>
<dbReference type="InterPro" id="IPR001849">
    <property type="entry name" value="PH_domain"/>
</dbReference>
<dbReference type="SMART" id="SM00133">
    <property type="entry name" value="S_TK_X"/>
    <property type="match status" value="1"/>
</dbReference>
<dbReference type="PROSITE" id="PS00107">
    <property type="entry name" value="PROTEIN_KINASE_ATP"/>
    <property type="match status" value="1"/>
</dbReference>
<keyword evidence="8 9" id="KW-0067">ATP-binding</keyword>
<dbReference type="Proteomes" id="UP000694726">
    <property type="component" value="Unplaced"/>
</dbReference>
<dbReference type="Proteomes" id="UP000694728">
    <property type="component" value="Unplaced"/>
</dbReference>
<dbReference type="SMART" id="SM00233">
    <property type="entry name" value="PH"/>
    <property type="match status" value="1"/>
</dbReference>
<dbReference type="Ensembl" id="ENSSSCT00045049517.1">
    <property type="protein sequence ID" value="ENSSSCP00045034459.1"/>
    <property type="gene ID" value="ENSSSCG00045028523.1"/>
</dbReference>
<dbReference type="PROSITE" id="PS50011">
    <property type="entry name" value="PROTEIN_KINASE_DOM"/>
    <property type="match status" value="1"/>
</dbReference>
<evidence type="ECO:0000259" key="11">
    <source>
        <dbReference type="PROSITE" id="PS50011"/>
    </source>
</evidence>
<dbReference type="FunFam" id="1.10.510.10:FF:000512">
    <property type="entry name" value="AKT serine/threonine kinase 1"/>
    <property type="match status" value="1"/>
</dbReference>
<dbReference type="GO" id="GO:0005524">
    <property type="term" value="F:ATP binding"/>
    <property type="evidence" value="ECO:0007669"/>
    <property type="project" value="UniProtKB-UniRule"/>
</dbReference>
<keyword evidence="7" id="KW-0418">Kinase</keyword>
<protein>
    <recommendedName>
        <fullName evidence="2">non-specific serine/threonine protein kinase</fullName>
        <ecNumber evidence="2">2.7.11.1</ecNumber>
    </recommendedName>
</protein>
<keyword evidence="5" id="KW-0808">Transferase</keyword>
<dbReference type="Gene3D" id="2.30.29.30">
    <property type="entry name" value="Pleckstrin-homology domain (PH domain)/Phosphotyrosine-binding domain (PTB)"/>
    <property type="match status" value="1"/>
</dbReference>
<dbReference type="Proteomes" id="UP000694723">
    <property type="component" value="Unplaced"/>
</dbReference>
<dbReference type="Proteomes" id="UP000694720">
    <property type="component" value="Unplaced"/>
</dbReference>
<dbReference type="Ensembl" id="ENSSSCT00030097094.1">
    <property type="protein sequence ID" value="ENSSSCP00030044749.1"/>
    <property type="gene ID" value="ENSSSCG00030069271.1"/>
</dbReference>
<feature type="domain" description="AGC-kinase C-terminal" evidence="12">
    <location>
        <begin position="367"/>
        <end position="438"/>
    </location>
</feature>
<dbReference type="InterPro" id="IPR017441">
    <property type="entry name" value="Protein_kinase_ATP_BS"/>
</dbReference>
<dbReference type="GO" id="GO:0004674">
    <property type="term" value="F:protein serine/threonine kinase activity"/>
    <property type="evidence" value="ECO:0007669"/>
    <property type="project" value="UniProtKB-KW"/>
</dbReference>
<dbReference type="Proteomes" id="UP000694724">
    <property type="component" value="Unplaced"/>
</dbReference>
<dbReference type="Proteomes" id="UP000694571">
    <property type="component" value="Unplaced"/>
</dbReference>
<dbReference type="Pfam" id="PF00069">
    <property type="entry name" value="Pkinase"/>
    <property type="match status" value="2"/>
</dbReference>
<feature type="binding site" evidence="9">
    <location>
        <position position="191"/>
    </location>
    <ligand>
        <name>ATP</name>
        <dbReference type="ChEBI" id="CHEBI:30616"/>
    </ligand>
</feature>
<dbReference type="InterPro" id="IPR000961">
    <property type="entry name" value="AGC-kinase_C"/>
</dbReference>
<evidence type="ECO:0000256" key="2">
    <source>
        <dbReference type="ARBA" id="ARBA00012513"/>
    </source>
</evidence>
<reference evidence="13" key="1">
    <citation type="submission" date="2025-05" db="UniProtKB">
        <authorList>
            <consortium name="Ensembl"/>
        </authorList>
    </citation>
    <scope>IDENTIFICATION</scope>
</reference>
<evidence type="ECO:0000313" key="14">
    <source>
        <dbReference type="Proteomes" id="UP000694570"/>
    </source>
</evidence>
<evidence type="ECO:0000256" key="1">
    <source>
        <dbReference type="ARBA" id="ARBA00006935"/>
    </source>
</evidence>
<dbReference type="CDD" id="cd01241">
    <property type="entry name" value="PH_PKB"/>
    <property type="match status" value="1"/>
</dbReference>
<evidence type="ECO:0000256" key="6">
    <source>
        <dbReference type="ARBA" id="ARBA00022741"/>
    </source>
</evidence>
<dbReference type="Ensembl" id="ENSSSCT00050013281.1">
    <property type="protein sequence ID" value="ENSSSCP00050005491.1"/>
    <property type="gene ID" value="ENSSSCG00050009808.1"/>
</dbReference>
<dbReference type="Proteomes" id="UP000694722">
    <property type="component" value="Unplaced"/>
</dbReference>
<evidence type="ECO:0000259" key="12">
    <source>
        <dbReference type="PROSITE" id="PS51285"/>
    </source>
</evidence>
<dbReference type="Ensembl" id="ENSSSCT00055019132.1">
    <property type="protein sequence ID" value="ENSSSCP00055015089.1"/>
    <property type="gene ID" value="ENSSSCG00055009688.1"/>
</dbReference>
<dbReference type="PANTHER" id="PTHR24351">
    <property type="entry name" value="RIBOSOMAL PROTEIN S6 KINASE"/>
    <property type="match status" value="1"/>
</dbReference>
<dbReference type="Proteomes" id="UP000694570">
    <property type="component" value="Unplaced"/>
</dbReference>
<dbReference type="Proteomes" id="UP000694727">
    <property type="component" value="Unplaced"/>
</dbReference>
<dbReference type="InterPro" id="IPR011009">
    <property type="entry name" value="Kinase-like_dom_sf"/>
</dbReference>
<evidence type="ECO:0000256" key="7">
    <source>
        <dbReference type="ARBA" id="ARBA00022777"/>
    </source>
</evidence>
<evidence type="ECO:0000256" key="9">
    <source>
        <dbReference type="PROSITE-ProRule" id="PRU10141"/>
    </source>
</evidence>
<evidence type="ECO:0000256" key="8">
    <source>
        <dbReference type="ARBA" id="ARBA00022840"/>
    </source>
</evidence>
<dbReference type="Gene3D" id="1.10.510.10">
    <property type="entry name" value="Transferase(Phosphotransferase) domain 1"/>
    <property type="match status" value="2"/>
</dbReference>
<keyword evidence="6 9" id="KW-0547">Nucleotide-binding</keyword>
<accession>A0A8D0Y130</accession>
<dbReference type="Pfam" id="PF00433">
    <property type="entry name" value="Pkinase_C"/>
    <property type="match status" value="1"/>
</dbReference>
<dbReference type="SUPFAM" id="SSF50729">
    <property type="entry name" value="PH domain-like"/>
    <property type="match status" value="1"/>
</dbReference>
<sequence length="438" mass="50957">MNEVSVIKEGWLHKRGEYIKTWRPRYFLLKSDGSFIGYKERPEAPDQTLPPLNNFSVAECQLMKTERPRPNTFVIRCLQWTTVIERTFHVDSPDEREEWMRAIQMVANSLKQRGAGEDPMDYKCGSPSDSSAAEEMEVAVSKARAKVTMNDFDYLKLLGKGTFGKVILVREKATGRYYAMKILRKEVIIAKDEVAHTVTESRVLQNTRHPFLTALKYAFQTHDRLCFVMEYANGGELFFHLSRERVFTEERARFYGAEIVSALEYLHSRDVVYRDIKVLEDNDYGRAVDWWGLGVVMYEMMCGRLPFYNQDHERLFELILMEEIRFPRTLSPEAKSLLAGLLKKDPKQRLGGGPSDAKEVMEHRFFLTVNWQDVVQKKLLPPFKPQVTSEVDTRYFDDEFTAQSITITPPDRYDSLGSLELDQRTHFPQFSYSASIRE</sequence>
<dbReference type="PROSITE" id="PS51285">
    <property type="entry name" value="AGC_KINASE_CTER"/>
    <property type="match status" value="1"/>
</dbReference>
<dbReference type="Ensembl" id="ENSSSCT00040027031.1">
    <property type="protein sequence ID" value="ENSSSCP00040011429.1"/>
    <property type="gene ID" value="ENSSSCG00040018739.1"/>
</dbReference>
<dbReference type="AlphaFoldDB" id="A0A8D0Y130"/>
<dbReference type="Ensembl" id="ENSSSCT00060038538.1">
    <property type="protein sequence ID" value="ENSSSCP00060016390.1"/>
    <property type="gene ID" value="ENSSSCG00060028467.1"/>
</dbReference>
<evidence type="ECO:0000259" key="10">
    <source>
        <dbReference type="PROSITE" id="PS50003"/>
    </source>
</evidence>
<dbReference type="Ensembl" id="ENSSSCT00035006125.1">
    <property type="protein sequence ID" value="ENSSSCP00035002166.1"/>
    <property type="gene ID" value="ENSSSCG00035004823.1"/>
</dbReference>
<dbReference type="InterPro" id="IPR039026">
    <property type="entry name" value="PH_PKB"/>
</dbReference>
<gene>
    <name evidence="13" type="primary">AKT2</name>
</gene>
<dbReference type="InterPro" id="IPR000719">
    <property type="entry name" value="Prot_kinase_dom"/>
</dbReference>
<dbReference type="InterPro" id="IPR011993">
    <property type="entry name" value="PH-like_dom_sf"/>
</dbReference>
<dbReference type="Pfam" id="PF00169">
    <property type="entry name" value="PH"/>
    <property type="match status" value="1"/>
</dbReference>
<evidence type="ECO:0000313" key="13">
    <source>
        <dbReference type="Ensembl" id="ENSSSCP00030044749.1"/>
    </source>
</evidence>
<feature type="domain" description="Protein kinase" evidence="11">
    <location>
        <begin position="152"/>
        <end position="366"/>
    </location>
</feature>
<dbReference type="InterPro" id="IPR017892">
    <property type="entry name" value="Pkinase_C"/>
</dbReference>
<keyword evidence="3" id="KW-0723">Serine/threonine-protein kinase</keyword>
<dbReference type="FunFam" id="3.30.200.20:FF:000838">
    <property type="entry name" value="Non-specific serine/threonine protein kinase"/>
    <property type="match status" value="1"/>
</dbReference>
<dbReference type="PROSITE" id="PS50003">
    <property type="entry name" value="PH_DOMAIN"/>
    <property type="match status" value="1"/>
</dbReference>